<feature type="chain" id="PRO_5013255767" evidence="1">
    <location>
        <begin position="22"/>
        <end position="270"/>
    </location>
</feature>
<proteinExistence type="predicted"/>
<reference evidence="3" key="1">
    <citation type="journal article" date="2017" name="Proc. Natl. Acad. Sci. U.S.A.">
        <title>Simulation of Deepwater Horizon oil plume reveals substrate specialization within a complex community of hydrocarbon-degraders.</title>
        <authorList>
            <person name="Hu P."/>
            <person name="Dubinsky E.A."/>
            <person name="Probst A.J."/>
            <person name="Wang J."/>
            <person name="Sieber C.M.K."/>
            <person name="Tom L.M."/>
            <person name="Gardinali P."/>
            <person name="Banfield J.F."/>
            <person name="Atlas R.M."/>
            <person name="Andersen G.L."/>
        </authorList>
    </citation>
    <scope>NUCLEOTIDE SEQUENCE [LARGE SCALE GENOMIC DNA]</scope>
</reference>
<organism evidence="2 3">
    <name type="scientific">Nonlabens dokdonensis</name>
    <dbReference type="NCBI Taxonomy" id="328515"/>
    <lineage>
        <taxon>Bacteria</taxon>
        <taxon>Pseudomonadati</taxon>
        <taxon>Bacteroidota</taxon>
        <taxon>Flavobacteriia</taxon>
        <taxon>Flavobacteriales</taxon>
        <taxon>Flavobacteriaceae</taxon>
        <taxon>Nonlabens</taxon>
    </lineage>
</organism>
<dbReference type="RefSeq" id="WP_303685880.1">
    <property type="nucleotide sequence ID" value="NZ_CAJXYO010000006.1"/>
</dbReference>
<accession>A0A1Z8B904</accession>
<name>A0A1Z8B904_9FLAO</name>
<dbReference type="EMBL" id="MAAX01000048">
    <property type="protein sequence ID" value="OUS19062.1"/>
    <property type="molecule type" value="Genomic_DNA"/>
</dbReference>
<evidence type="ECO:0000256" key="1">
    <source>
        <dbReference type="SAM" id="SignalP"/>
    </source>
</evidence>
<sequence>MNFKSIIPALLFALILSTVHAQVGIGTGNPQAALDINSTDSGLLLPRVDLQSDTDIITVKNPDGTALVNGTMVWNTAASGIKPAGFYYWMNGQWIQVISSTQKTVHFGKMIIDASGSKTITGLGFKPSSIEFTAINRVQDYNDGAYRSANNNSNDIRMASGQMLGFATNYNNVKEQQVISYSASGSSINNIGTYSSNNHCIAAIFVNNNGEAIHDNGSASGGTDAQDGLIRASLTTFDADGFTINVDKFVAGSTTSDRTNKIVVIYKAYR</sequence>
<keyword evidence="1" id="KW-0732">Signal</keyword>
<protein>
    <submittedName>
        <fullName evidence="2">Uncharacterized protein</fullName>
    </submittedName>
</protein>
<evidence type="ECO:0000313" key="3">
    <source>
        <dbReference type="Proteomes" id="UP000196102"/>
    </source>
</evidence>
<dbReference type="AlphaFoldDB" id="A0A1Z8B904"/>
<dbReference type="Proteomes" id="UP000196102">
    <property type="component" value="Unassembled WGS sequence"/>
</dbReference>
<evidence type="ECO:0000313" key="2">
    <source>
        <dbReference type="EMBL" id="OUS19062.1"/>
    </source>
</evidence>
<gene>
    <name evidence="2" type="ORF">A9Q93_02865</name>
</gene>
<feature type="signal peptide" evidence="1">
    <location>
        <begin position="1"/>
        <end position="21"/>
    </location>
</feature>
<comment type="caution">
    <text evidence="2">The sequence shown here is derived from an EMBL/GenBank/DDBJ whole genome shotgun (WGS) entry which is preliminary data.</text>
</comment>